<sequence length="213" mass="24341">MVNYYPLMLNLAGRRAVIVGGGSVAAQKIRTLVETAADITVVSPELHDEIKNELVKERIVWKKKRFEEKDICDAFLIIAATNKSEVNMKVYEAARAHQLIMLVDRPELSDFIVPATVRRGKLAVSVSTSGASPGLARKIKKELAEQYDETYEEYLFFLEETRCRVLREVSDHHLKRHILKELLQPLFLELTRQGKVQEREGLVQQLLKGETVR</sequence>
<dbReference type="NCBIfam" id="NF005222">
    <property type="entry name" value="PRK06718.1"/>
    <property type="match status" value="1"/>
</dbReference>
<gene>
    <name evidence="8" type="ORF">QY95_01388</name>
</gene>
<dbReference type="STRING" id="1221996.QY95_01388"/>
<reference evidence="8" key="1">
    <citation type="submission" date="2015-02" db="EMBL/GenBank/DDBJ databases">
        <title>Genome Assembly of Bacillaceae bacterium MTCC 8252.</title>
        <authorList>
            <person name="Verma A."/>
            <person name="Khatri I."/>
            <person name="Mual P."/>
            <person name="Subramanian S."/>
            <person name="Krishnamurthi S."/>
        </authorList>
    </citation>
    <scope>NUCLEOTIDE SEQUENCE [LARGE SCALE GENOMIC DNA]</scope>
    <source>
        <strain evidence="8">MTCC 8252</strain>
    </source>
</reference>
<dbReference type="UniPathway" id="UPA00262">
    <property type="reaction ID" value="UER00222"/>
</dbReference>
<dbReference type="GO" id="GO:0019354">
    <property type="term" value="P:siroheme biosynthetic process"/>
    <property type="evidence" value="ECO:0007669"/>
    <property type="project" value="UniProtKB-UniPathway"/>
</dbReference>
<dbReference type="Pfam" id="PF14824">
    <property type="entry name" value="Sirohm_synth_M"/>
    <property type="match status" value="1"/>
</dbReference>
<dbReference type="NCBIfam" id="TIGR01470">
    <property type="entry name" value="cysG_Nterm"/>
    <property type="match status" value="1"/>
</dbReference>
<evidence type="ECO:0000313" key="8">
    <source>
        <dbReference type="EMBL" id="KKB40558.1"/>
    </source>
</evidence>
<evidence type="ECO:0000256" key="3">
    <source>
        <dbReference type="ARBA" id="ARBA00023002"/>
    </source>
</evidence>
<comment type="caution">
    <text evidence="8">The sequence shown here is derived from an EMBL/GenBank/DDBJ whole genome shotgun (WGS) entry which is preliminary data.</text>
</comment>
<evidence type="ECO:0000256" key="6">
    <source>
        <dbReference type="ARBA" id="ARBA00047561"/>
    </source>
</evidence>
<evidence type="ECO:0000256" key="1">
    <source>
        <dbReference type="ARBA" id="ARBA00005010"/>
    </source>
</evidence>
<dbReference type="Gene3D" id="3.40.50.720">
    <property type="entry name" value="NAD(P)-binding Rossmann-like Domain"/>
    <property type="match status" value="1"/>
</dbReference>
<comment type="catalytic activity">
    <reaction evidence="6">
        <text>precorrin-2 + NAD(+) = sirohydrochlorin + NADH + 2 H(+)</text>
        <dbReference type="Rhea" id="RHEA:15613"/>
        <dbReference type="ChEBI" id="CHEBI:15378"/>
        <dbReference type="ChEBI" id="CHEBI:57540"/>
        <dbReference type="ChEBI" id="CHEBI:57945"/>
        <dbReference type="ChEBI" id="CHEBI:58351"/>
        <dbReference type="ChEBI" id="CHEBI:58827"/>
        <dbReference type="EC" id="1.3.1.76"/>
    </reaction>
</comment>
<dbReference type="InterPro" id="IPR036291">
    <property type="entry name" value="NAD(P)-bd_dom_sf"/>
</dbReference>
<dbReference type="Proteomes" id="UP000031563">
    <property type="component" value="Unassembled WGS sequence"/>
</dbReference>
<dbReference type="GO" id="GO:0004325">
    <property type="term" value="F:ferrochelatase activity"/>
    <property type="evidence" value="ECO:0007669"/>
    <property type="project" value="InterPro"/>
</dbReference>
<evidence type="ECO:0000259" key="7">
    <source>
        <dbReference type="Pfam" id="PF14824"/>
    </source>
</evidence>
<dbReference type="SUPFAM" id="SSF51735">
    <property type="entry name" value="NAD(P)-binding Rossmann-fold domains"/>
    <property type="match status" value="1"/>
</dbReference>
<keyword evidence="3" id="KW-0560">Oxidoreductase</keyword>
<dbReference type="InterPro" id="IPR042518">
    <property type="entry name" value="SirC_C"/>
</dbReference>
<keyword evidence="9" id="KW-1185">Reference proteome</keyword>
<keyword evidence="5" id="KW-0627">Porphyrin biosynthesis</keyword>
<evidence type="ECO:0000313" key="9">
    <source>
        <dbReference type="Proteomes" id="UP000031563"/>
    </source>
</evidence>
<dbReference type="Gene3D" id="1.10.8.610">
    <property type="entry name" value="SirC, precorrin-2 dehydrogenase, C-terminal helical domain-like"/>
    <property type="match status" value="1"/>
</dbReference>
<dbReference type="PANTHER" id="PTHR35330:SF1">
    <property type="entry name" value="SIROHEME BIOSYNTHESIS PROTEIN MET8"/>
    <property type="match status" value="1"/>
</dbReference>
<dbReference type="InterPro" id="IPR006367">
    <property type="entry name" value="Sirohaem_synthase_N"/>
</dbReference>
<dbReference type="SUPFAM" id="SSF75615">
    <property type="entry name" value="Siroheme synthase middle domains-like"/>
    <property type="match status" value="1"/>
</dbReference>
<dbReference type="EC" id="1.3.1.76" evidence="2"/>
<dbReference type="InterPro" id="IPR028161">
    <property type="entry name" value="Met8-like"/>
</dbReference>
<proteinExistence type="predicted"/>
<evidence type="ECO:0000256" key="2">
    <source>
        <dbReference type="ARBA" id="ARBA00012400"/>
    </source>
</evidence>
<dbReference type="RefSeq" id="WP_040048133.1">
    <property type="nucleotide sequence ID" value="NZ_JWIR02000028.1"/>
</dbReference>
<keyword evidence="4" id="KW-0520">NAD</keyword>
<dbReference type="AlphaFoldDB" id="A0A0F5I527"/>
<dbReference type="GO" id="GO:0043115">
    <property type="term" value="F:precorrin-2 dehydrogenase activity"/>
    <property type="evidence" value="ECO:0007669"/>
    <property type="project" value="UniProtKB-EC"/>
</dbReference>
<comment type="pathway">
    <text evidence="1">Porphyrin-containing compound metabolism; siroheme biosynthesis; sirohydrochlorin from precorrin-2: step 1/1.</text>
</comment>
<evidence type="ECO:0000256" key="5">
    <source>
        <dbReference type="ARBA" id="ARBA00023244"/>
    </source>
</evidence>
<protein>
    <recommendedName>
        <fullName evidence="2">precorrin-2 dehydrogenase</fullName>
        <ecNumber evidence="2">1.3.1.76</ecNumber>
    </recommendedName>
</protein>
<dbReference type="Pfam" id="PF13241">
    <property type="entry name" value="NAD_binding_7"/>
    <property type="match status" value="1"/>
</dbReference>
<accession>A0A0F5I527</accession>
<dbReference type="OrthoDB" id="9773765at2"/>
<feature type="domain" description="Siroheme synthase central" evidence="7">
    <location>
        <begin position="119"/>
        <end position="146"/>
    </location>
</feature>
<evidence type="ECO:0000256" key="4">
    <source>
        <dbReference type="ARBA" id="ARBA00023027"/>
    </source>
</evidence>
<dbReference type="EMBL" id="JWIR02000028">
    <property type="protein sequence ID" value="KKB40558.1"/>
    <property type="molecule type" value="Genomic_DNA"/>
</dbReference>
<dbReference type="InterPro" id="IPR028281">
    <property type="entry name" value="Sirohaem_synthase_central"/>
</dbReference>
<name>A0A0F5I527_BACTR</name>
<organism evidence="8 9">
    <name type="scientific">Bacillus thermotolerans</name>
    <name type="common">Quasibacillus thermotolerans</name>
    <dbReference type="NCBI Taxonomy" id="1221996"/>
    <lineage>
        <taxon>Bacteria</taxon>
        <taxon>Bacillati</taxon>
        <taxon>Bacillota</taxon>
        <taxon>Bacilli</taxon>
        <taxon>Bacillales</taxon>
        <taxon>Bacillaceae</taxon>
        <taxon>Bacillus</taxon>
    </lineage>
</organism>
<dbReference type="PANTHER" id="PTHR35330">
    <property type="entry name" value="SIROHEME BIOSYNTHESIS PROTEIN MET8"/>
    <property type="match status" value="1"/>
</dbReference>